<gene>
    <name evidence="1" type="ordered locus">Cphy_0137</name>
</gene>
<dbReference type="AlphaFoldDB" id="A9KR58"/>
<dbReference type="InterPro" id="IPR007060">
    <property type="entry name" value="FtsL/DivIC"/>
</dbReference>
<evidence type="ECO:0000313" key="2">
    <source>
        <dbReference type="Proteomes" id="UP000000370"/>
    </source>
</evidence>
<keyword evidence="2" id="KW-1185">Reference proteome</keyword>
<name>A9KR58_LACP7</name>
<dbReference type="HOGENOM" id="CLU_134863_3_2_9"/>
<dbReference type="KEGG" id="cpy:Cphy_0137"/>
<dbReference type="STRING" id="357809.Cphy_0137"/>
<protein>
    <submittedName>
        <fullName evidence="1">Septum formation initiator</fullName>
    </submittedName>
</protein>
<organism evidence="1 2">
    <name type="scientific">Lachnoclostridium phytofermentans (strain ATCC 700394 / DSM 18823 / ISDg)</name>
    <name type="common">Clostridium phytofermentans</name>
    <dbReference type="NCBI Taxonomy" id="357809"/>
    <lineage>
        <taxon>Bacteria</taxon>
        <taxon>Bacillati</taxon>
        <taxon>Bacillota</taxon>
        <taxon>Clostridia</taxon>
        <taxon>Lachnospirales</taxon>
        <taxon>Lachnospiraceae</taxon>
    </lineage>
</organism>
<proteinExistence type="predicted"/>
<dbReference type="eggNOG" id="COG2919">
    <property type="taxonomic scope" value="Bacteria"/>
</dbReference>
<sequence length="81" mass="9493">MIICFVVLYKSTELKSEANAKVQKKAELEQLISDENDRTKEIEERKLYPGTKKYIEDVARSQLGLVYPDEIIFEPEKENKK</sequence>
<accession>A9KR58</accession>
<dbReference type="Proteomes" id="UP000000370">
    <property type="component" value="Chromosome"/>
</dbReference>
<dbReference type="Pfam" id="PF04977">
    <property type="entry name" value="DivIC"/>
    <property type="match status" value="1"/>
</dbReference>
<dbReference type="EMBL" id="CP000885">
    <property type="protein sequence ID" value="ABX40526.1"/>
    <property type="molecule type" value="Genomic_DNA"/>
</dbReference>
<evidence type="ECO:0000313" key="1">
    <source>
        <dbReference type="EMBL" id="ABX40526.1"/>
    </source>
</evidence>
<reference evidence="2" key="1">
    <citation type="submission" date="2007-11" db="EMBL/GenBank/DDBJ databases">
        <title>Complete genome sequence of Clostridium phytofermentans ISDg.</title>
        <authorList>
            <person name="Leschine S.B."/>
            <person name="Warnick T.A."/>
            <person name="Blanchard J.L."/>
            <person name="Schnell D.J."/>
            <person name="Petit E.L."/>
            <person name="LaTouf W.G."/>
            <person name="Copeland A."/>
            <person name="Lucas S."/>
            <person name="Lapidus A."/>
            <person name="Barry K."/>
            <person name="Glavina del Rio T."/>
            <person name="Dalin E."/>
            <person name="Tice H."/>
            <person name="Pitluck S."/>
            <person name="Kiss H."/>
            <person name="Brettin T."/>
            <person name="Bruce D."/>
            <person name="Detter J.C."/>
            <person name="Han C."/>
            <person name="Kuske C."/>
            <person name="Schmutz J."/>
            <person name="Larimer F."/>
            <person name="Land M."/>
            <person name="Hauser L."/>
            <person name="Kyrpides N."/>
            <person name="Kim E.A."/>
            <person name="Richardson P."/>
        </authorList>
    </citation>
    <scope>NUCLEOTIDE SEQUENCE [LARGE SCALE GENOMIC DNA]</scope>
    <source>
        <strain evidence="2">ATCC 700394 / DSM 18823 / ISDg</strain>
    </source>
</reference>